<dbReference type="EMBL" id="CP039351">
    <property type="protein sequence ID" value="QCE00644.1"/>
    <property type="molecule type" value="Genomic_DNA"/>
</dbReference>
<gene>
    <name evidence="1" type="ORF">DEO72_LG7g1934</name>
</gene>
<evidence type="ECO:0000313" key="2">
    <source>
        <dbReference type="Proteomes" id="UP000501690"/>
    </source>
</evidence>
<keyword evidence="2" id="KW-1185">Reference proteome</keyword>
<organism evidence="1 2">
    <name type="scientific">Vigna unguiculata</name>
    <name type="common">Cowpea</name>
    <dbReference type="NCBI Taxonomy" id="3917"/>
    <lineage>
        <taxon>Eukaryota</taxon>
        <taxon>Viridiplantae</taxon>
        <taxon>Streptophyta</taxon>
        <taxon>Embryophyta</taxon>
        <taxon>Tracheophyta</taxon>
        <taxon>Spermatophyta</taxon>
        <taxon>Magnoliopsida</taxon>
        <taxon>eudicotyledons</taxon>
        <taxon>Gunneridae</taxon>
        <taxon>Pentapetalae</taxon>
        <taxon>rosids</taxon>
        <taxon>fabids</taxon>
        <taxon>Fabales</taxon>
        <taxon>Fabaceae</taxon>
        <taxon>Papilionoideae</taxon>
        <taxon>50 kb inversion clade</taxon>
        <taxon>NPAAA clade</taxon>
        <taxon>indigoferoid/millettioid clade</taxon>
        <taxon>Phaseoleae</taxon>
        <taxon>Vigna</taxon>
    </lineage>
</organism>
<reference evidence="1 2" key="1">
    <citation type="submission" date="2019-04" db="EMBL/GenBank/DDBJ databases">
        <title>An improved genome assembly and genetic linkage map for asparagus bean, Vigna unguiculata ssp. sesquipedialis.</title>
        <authorList>
            <person name="Xia Q."/>
            <person name="Zhang R."/>
            <person name="Dong Y."/>
        </authorList>
    </citation>
    <scope>NUCLEOTIDE SEQUENCE [LARGE SCALE GENOMIC DNA]</scope>
    <source>
        <tissue evidence="1">Leaf</tissue>
    </source>
</reference>
<protein>
    <submittedName>
        <fullName evidence="1">Uncharacterized protein</fullName>
    </submittedName>
</protein>
<sequence length="86" mass="9599">MAAMTAPATAAHAETKPPCRTITEKHRLYCCTSGFANASSSPRLLQPPPRHACNSRAMNHHCVFFIAKPPQSRLHLRPRRAHVRTM</sequence>
<dbReference type="Proteomes" id="UP000501690">
    <property type="component" value="Linkage Group LG7"/>
</dbReference>
<dbReference type="AlphaFoldDB" id="A0A4D6MIM9"/>
<name>A0A4D6MIM9_VIGUN</name>
<evidence type="ECO:0000313" key="1">
    <source>
        <dbReference type="EMBL" id="QCE00644.1"/>
    </source>
</evidence>
<accession>A0A4D6MIM9</accession>
<proteinExistence type="predicted"/>